<evidence type="ECO:0000256" key="2">
    <source>
        <dbReference type="ARBA" id="ARBA00023015"/>
    </source>
</evidence>
<evidence type="ECO:0000259" key="7">
    <source>
        <dbReference type="PROSITE" id="PS51755"/>
    </source>
</evidence>
<dbReference type="RefSeq" id="WP_165634684.1">
    <property type="nucleotide sequence ID" value="NZ_FNKK01000002.1"/>
</dbReference>
<dbReference type="Proteomes" id="UP000217103">
    <property type="component" value="Unassembled WGS sequence"/>
</dbReference>
<dbReference type="SMART" id="SM01043">
    <property type="entry name" value="BTAD"/>
    <property type="match status" value="1"/>
</dbReference>
<dbReference type="SMART" id="SM00862">
    <property type="entry name" value="Trans_reg_C"/>
    <property type="match status" value="1"/>
</dbReference>
<keyword evidence="3 5" id="KW-0238">DNA-binding</keyword>
<feature type="compositionally biased region" description="Pro residues" evidence="6">
    <location>
        <begin position="255"/>
        <end position="271"/>
    </location>
</feature>
<dbReference type="STRING" id="35622.SAMN04489764_0361"/>
<dbReference type="AlphaFoldDB" id="A0A1H1A7H4"/>
<dbReference type="PROSITE" id="PS51755">
    <property type="entry name" value="OMPR_PHOB"/>
    <property type="match status" value="1"/>
</dbReference>
<dbReference type="InterPro" id="IPR036388">
    <property type="entry name" value="WH-like_DNA-bd_sf"/>
</dbReference>
<name>A0A1H1A7H4_9ACTN</name>
<dbReference type="InterPro" id="IPR005158">
    <property type="entry name" value="BTAD"/>
</dbReference>
<reference evidence="8 9" key="1">
    <citation type="submission" date="2016-10" db="EMBL/GenBank/DDBJ databases">
        <authorList>
            <person name="de Groot N.N."/>
        </authorList>
    </citation>
    <scope>NUCLEOTIDE SEQUENCE [LARGE SCALE GENOMIC DNA]</scope>
    <source>
        <strain evidence="8 9">DSM 43794</strain>
    </source>
</reference>
<evidence type="ECO:0000256" key="6">
    <source>
        <dbReference type="SAM" id="MobiDB-lite"/>
    </source>
</evidence>
<dbReference type="PRINTS" id="PR00364">
    <property type="entry name" value="DISEASERSIST"/>
</dbReference>
<keyword evidence="4" id="KW-0804">Transcription</keyword>
<dbReference type="CDD" id="cd15831">
    <property type="entry name" value="BTAD"/>
    <property type="match status" value="1"/>
</dbReference>
<dbReference type="GO" id="GO:0006355">
    <property type="term" value="P:regulation of DNA-templated transcription"/>
    <property type="evidence" value="ECO:0007669"/>
    <property type="project" value="InterPro"/>
</dbReference>
<proteinExistence type="inferred from homology"/>
<accession>A0A1H1A7H4</accession>
<feature type="region of interest" description="Disordered" evidence="6">
    <location>
        <begin position="252"/>
        <end position="274"/>
    </location>
</feature>
<gene>
    <name evidence="8" type="ORF">SAMN04489764_0361</name>
</gene>
<protein>
    <submittedName>
        <fullName evidence="8">DNA-binding transcriptional activator of the SARP family</fullName>
    </submittedName>
</protein>
<dbReference type="InterPro" id="IPR051677">
    <property type="entry name" value="AfsR-DnrI-RedD_regulator"/>
</dbReference>
<feature type="DNA-binding region" description="OmpR/PhoB-type" evidence="5">
    <location>
        <begin position="1"/>
        <end position="94"/>
    </location>
</feature>
<dbReference type="PANTHER" id="PTHR35807:SF1">
    <property type="entry name" value="TRANSCRIPTIONAL REGULATOR REDD"/>
    <property type="match status" value="1"/>
</dbReference>
<keyword evidence="9" id="KW-1185">Reference proteome</keyword>
<organism evidence="8 9">
    <name type="scientific">Thermostaphylospora chromogena</name>
    <dbReference type="NCBI Taxonomy" id="35622"/>
    <lineage>
        <taxon>Bacteria</taxon>
        <taxon>Bacillati</taxon>
        <taxon>Actinomycetota</taxon>
        <taxon>Actinomycetes</taxon>
        <taxon>Streptosporangiales</taxon>
        <taxon>Thermomonosporaceae</taxon>
        <taxon>Thermostaphylospora</taxon>
    </lineage>
</organism>
<dbReference type="Gene3D" id="1.25.40.10">
    <property type="entry name" value="Tetratricopeptide repeat domain"/>
    <property type="match status" value="1"/>
</dbReference>
<dbReference type="SUPFAM" id="SSF46894">
    <property type="entry name" value="C-terminal effector domain of the bipartite response regulators"/>
    <property type="match status" value="1"/>
</dbReference>
<evidence type="ECO:0000256" key="3">
    <source>
        <dbReference type="ARBA" id="ARBA00023125"/>
    </source>
</evidence>
<evidence type="ECO:0000256" key="1">
    <source>
        <dbReference type="ARBA" id="ARBA00005820"/>
    </source>
</evidence>
<sequence length="611" mass="67184">MRFLVLGPLGVVDGNTDLTPTAPKVREVLALLLLRHNRLVPTSTIIDELWPENPPASAMQTLQTYIYKIRKSLTRGGYGNDLLITKPQGYIITFPPENLDLHLFEQLTTKGSRALEAGDPGAAAAALTEALALWRGPALADIRRGELLSANVTALEESRLRALELRIDADLQLGRHRDVIRELKELVTAHRLHEGFHTRLMLALYRSGRRSEALEVYHALRRLLVDELGVEPSLEARRLQRSLLSCDPALDFVPRPSPPAPSPSPQAPLPMTPAQLPPDVAVGVDSAVRDRALRHLTGTTKACTAARIVTISGMPGAGKTALAVHIAHRVRSFFPHGQFFVALNGATPHPADPADVLHGFLRAAHIPDEQIPPTLDERSKLFRTWTASRAVLVVLDEADAIPHIQALLPSSARCAAILTARSGLHGLPGAETIDLDLPSVDAGVTLLKKIVGRELTDAELQDAKIIIRLCGRLPLAIRIAGARLAATRGWTFRKLAQRLARPEGRLDELRFGDLDVRARFDVSYQRLNERERSALRLLSLLDGAEFTVHSVARMLGTDADQIDPVLARLVENHFLQAVVQPLSGEIRYTFHELIRLYAREQLEAELRNVGA</sequence>
<evidence type="ECO:0000313" key="8">
    <source>
        <dbReference type="EMBL" id="SDQ35607.1"/>
    </source>
</evidence>
<dbReference type="Pfam" id="PF03704">
    <property type="entry name" value="BTAD"/>
    <property type="match status" value="1"/>
</dbReference>
<comment type="similarity">
    <text evidence="1">Belongs to the AfsR/DnrI/RedD regulatory family.</text>
</comment>
<keyword evidence="2" id="KW-0805">Transcription regulation</keyword>
<dbReference type="GO" id="GO:0000160">
    <property type="term" value="P:phosphorelay signal transduction system"/>
    <property type="evidence" value="ECO:0007669"/>
    <property type="project" value="InterPro"/>
</dbReference>
<dbReference type="InterPro" id="IPR011990">
    <property type="entry name" value="TPR-like_helical_dom_sf"/>
</dbReference>
<dbReference type="FunFam" id="1.25.40.10:FF:000222">
    <property type="entry name" value="SARP family transcriptional regulator"/>
    <property type="match status" value="1"/>
</dbReference>
<dbReference type="Pfam" id="PF00486">
    <property type="entry name" value="Trans_reg_C"/>
    <property type="match status" value="1"/>
</dbReference>
<dbReference type="Gene3D" id="3.40.50.300">
    <property type="entry name" value="P-loop containing nucleotide triphosphate hydrolases"/>
    <property type="match status" value="1"/>
</dbReference>
<dbReference type="SUPFAM" id="SSF52540">
    <property type="entry name" value="P-loop containing nucleoside triphosphate hydrolases"/>
    <property type="match status" value="1"/>
</dbReference>
<feature type="domain" description="OmpR/PhoB-type" evidence="7">
    <location>
        <begin position="1"/>
        <end position="94"/>
    </location>
</feature>
<dbReference type="Gene3D" id="1.10.10.10">
    <property type="entry name" value="Winged helix-like DNA-binding domain superfamily/Winged helix DNA-binding domain"/>
    <property type="match status" value="1"/>
</dbReference>
<dbReference type="InterPro" id="IPR027417">
    <property type="entry name" value="P-loop_NTPase"/>
</dbReference>
<dbReference type="GO" id="GO:0043531">
    <property type="term" value="F:ADP binding"/>
    <property type="evidence" value="ECO:0007669"/>
    <property type="project" value="InterPro"/>
</dbReference>
<evidence type="ECO:0000256" key="4">
    <source>
        <dbReference type="ARBA" id="ARBA00023163"/>
    </source>
</evidence>
<dbReference type="EMBL" id="FNKK01000002">
    <property type="protein sequence ID" value="SDQ35607.1"/>
    <property type="molecule type" value="Genomic_DNA"/>
</dbReference>
<dbReference type="GO" id="GO:0003677">
    <property type="term" value="F:DNA binding"/>
    <property type="evidence" value="ECO:0007669"/>
    <property type="project" value="UniProtKB-UniRule"/>
</dbReference>
<dbReference type="PANTHER" id="PTHR35807">
    <property type="entry name" value="TRANSCRIPTIONAL REGULATOR REDD-RELATED"/>
    <property type="match status" value="1"/>
</dbReference>
<dbReference type="SUPFAM" id="SSF48452">
    <property type="entry name" value="TPR-like"/>
    <property type="match status" value="1"/>
</dbReference>
<evidence type="ECO:0000256" key="5">
    <source>
        <dbReference type="PROSITE-ProRule" id="PRU01091"/>
    </source>
</evidence>
<dbReference type="InterPro" id="IPR001867">
    <property type="entry name" value="OmpR/PhoB-type_DNA-bd"/>
</dbReference>
<dbReference type="InterPro" id="IPR016032">
    <property type="entry name" value="Sig_transdc_resp-reg_C-effctor"/>
</dbReference>
<evidence type="ECO:0000313" key="9">
    <source>
        <dbReference type="Proteomes" id="UP000217103"/>
    </source>
</evidence>